<name>A0A264VY63_PRORE</name>
<dbReference type="InterPro" id="IPR009826">
    <property type="entry name" value="DNA_circ_N"/>
</dbReference>
<gene>
    <name evidence="2" type="ORF">CHI95_00145</name>
</gene>
<protein>
    <recommendedName>
        <fullName evidence="1">DNA circulation N-terminal domain-containing protein</fullName>
    </recommendedName>
</protein>
<dbReference type="InterPro" id="IPR052399">
    <property type="entry name" value="Phage_Baseplate_Assmbl_Protein"/>
</dbReference>
<dbReference type="RefSeq" id="WP_094960395.1">
    <property type="nucleotide sequence ID" value="NZ_NOWC01000001.1"/>
</dbReference>
<evidence type="ECO:0000313" key="2">
    <source>
        <dbReference type="EMBL" id="OZS76282.1"/>
    </source>
</evidence>
<evidence type="ECO:0000313" key="3">
    <source>
        <dbReference type="Proteomes" id="UP000216001"/>
    </source>
</evidence>
<reference evidence="2 3" key="1">
    <citation type="submission" date="2017-07" db="EMBL/GenBank/DDBJ databases">
        <title>blaIMP-27 on transferable plasmids in Proteus mirabilis and Providencia rettgeri.</title>
        <authorList>
            <person name="Potter R."/>
        </authorList>
    </citation>
    <scope>NUCLEOTIDE SEQUENCE [LARGE SCALE GENOMIC DNA]</scope>
    <source>
        <strain evidence="2 3">PR1</strain>
    </source>
</reference>
<dbReference type="EMBL" id="NOWC01000001">
    <property type="protein sequence ID" value="OZS76282.1"/>
    <property type="molecule type" value="Genomic_DNA"/>
</dbReference>
<dbReference type="PANTHER" id="PTHR37829">
    <property type="entry name" value="PHAGE-LIKE ELEMENT PBSX PROTEIN XKDT"/>
    <property type="match status" value="1"/>
</dbReference>
<proteinExistence type="predicted"/>
<accession>A0A264VY63</accession>
<evidence type="ECO:0000259" key="1">
    <source>
        <dbReference type="Pfam" id="PF07157"/>
    </source>
</evidence>
<dbReference type="Proteomes" id="UP000216001">
    <property type="component" value="Unassembled WGS sequence"/>
</dbReference>
<organism evidence="2 3">
    <name type="scientific">Providencia rettgeri</name>
    <dbReference type="NCBI Taxonomy" id="587"/>
    <lineage>
        <taxon>Bacteria</taxon>
        <taxon>Pseudomonadati</taxon>
        <taxon>Pseudomonadota</taxon>
        <taxon>Gammaproteobacteria</taxon>
        <taxon>Enterobacterales</taxon>
        <taxon>Morganellaceae</taxon>
        <taxon>Providencia</taxon>
    </lineage>
</organism>
<feature type="domain" description="DNA circulation N-terminal" evidence="1">
    <location>
        <begin position="24"/>
        <end position="117"/>
    </location>
</feature>
<comment type="caution">
    <text evidence="2">The sequence shown here is derived from an EMBL/GenBank/DDBJ whole genome shotgun (WGS) entry which is preliminary data.</text>
</comment>
<sequence length="467" mass="51676">MALIQNALSSLLGEDSSWSWAEHLRQASFRGIPFGVMSGETVFGRRVAVHEYPYRDQAWVEDLGRSTRRITIKGFLIQDSLVYDAPDVFTQRDNLIAVCEEGNTGTLIHPTLGELTVNVTESGLRVSESAENGRVFEFELVVIESGLKVFAITESENSGILTSKNWLKTATTMAAKYMAMVKGEMRAIAQTIETIKRTASFWVMMADKTLNEATNLSDSLGSVFGSEQYGRYQSGTLGGAVSGATGKKFISVSNEDESAIVDKQLTAITQDRETISQQLNSILQAKDPEQFCQYIQETILHMMSLASSVERRIQLLSQLSLFEYPEYQGGEQSQRITSLTVAYLSVVTSAAVAVLSTQTLPSSSNDAAKQQRDICHILDNALTHIGDLGIDDAYQLLHEMRTAVVTQYIHKGSEKGRLTQYSLPSTLSVLHIANRIYQDANRSDELVMEVSPRHPAFMPSKFKALKK</sequence>
<dbReference type="Pfam" id="PF07157">
    <property type="entry name" value="DNA_circ_N"/>
    <property type="match status" value="1"/>
</dbReference>
<dbReference type="AlphaFoldDB" id="A0A264VY63"/>
<dbReference type="PANTHER" id="PTHR37829:SF3">
    <property type="entry name" value="PROTEIN JAYE-RELATED"/>
    <property type="match status" value="1"/>
</dbReference>